<dbReference type="InterPro" id="IPR051518">
    <property type="entry name" value="Sucrose_Phosphatase"/>
</dbReference>
<dbReference type="AlphaFoldDB" id="A0A4R8IPV2"/>
<dbReference type="NCBIfam" id="TIGR01484">
    <property type="entry name" value="HAD-SF-IIB"/>
    <property type="match status" value="1"/>
</dbReference>
<reference evidence="3 4" key="1">
    <citation type="submission" date="2019-03" db="EMBL/GenBank/DDBJ databases">
        <title>Genomic Encyclopedia of Type Strains, Phase IV (KMG-IV): sequencing the most valuable type-strain genomes for metagenomic binning, comparative biology and taxonomic classification.</title>
        <authorList>
            <person name="Goeker M."/>
        </authorList>
    </citation>
    <scope>NUCLEOTIDE SEQUENCE [LARGE SCALE GENOMIC DNA]</scope>
    <source>
        <strain evidence="3 4">DSM 16326</strain>
    </source>
</reference>
<keyword evidence="1" id="KW-0378">Hydrolase</keyword>
<dbReference type="SFLD" id="SFLDG01141">
    <property type="entry name" value="C2.B.1:_Sucrose_Phosphatase_Li"/>
    <property type="match status" value="1"/>
</dbReference>
<dbReference type="GO" id="GO:0000287">
    <property type="term" value="F:magnesium ion binding"/>
    <property type="evidence" value="ECO:0007669"/>
    <property type="project" value="UniProtKB-ARBA"/>
</dbReference>
<dbReference type="SFLD" id="SFLDG01140">
    <property type="entry name" value="C2.B:_Phosphomannomutase_and_P"/>
    <property type="match status" value="1"/>
</dbReference>
<dbReference type="OrthoDB" id="9815690at2"/>
<dbReference type="SFLD" id="SFLDS00003">
    <property type="entry name" value="Haloacid_Dehalogenase"/>
    <property type="match status" value="1"/>
</dbReference>
<dbReference type="InterPro" id="IPR036412">
    <property type="entry name" value="HAD-like_sf"/>
</dbReference>
<evidence type="ECO:0000313" key="4">
    <source>
        <dbReference type="Proteomes" id="UP000294914"/>
    </source>
</evidence>
<name>A0A4R8IPV2_9GAMM</name>
<protein>
    <recommendedName>
        <fullName evidence="2">Sucrose phosphatase-like domain-containing protein</fullName>
    </recommendedName>
</protein>
<dbReference type="InterPro" id="IPR023214">
    <property type="entry name" value="HAD_sf"/>
</dbReference>
<evidence type="ECO:0000259" key="2">
    <source>
        <dbReference type="Pfam" id="PF05116"/>
    </source>
</evidence>
<dbReference type="InterPro" id="IPR006380">
    <property type="entry name" value="SPP-like_dom"/>
</dbReference>
<dbReference type="PANTHER" id="PTHR46521">
    <property type="entry name" value="SUCROSE-PHOSPHATASE 2-RELATED"/>
    <property type="match status" value="1"/>
</dbReference>
<keyword evidence="4" id="KW-1185">Reference proteome</keyword>
<gene>
    <name evidence="3" type="ORF">EDC23_0943</name>
</gene>
<dbReference type="SUPFAM" id="SSF56784">
    <property type="entry name" value="HAD-like"/>
    <property type="match status" value="1"/>
</dbReference>
<evidence type="ECO:0000256" key="1">
    <source>
        <dbReference type="ARBA" id="ARBA00022801"/>
    </source>
</evidence>
<proteinExistence type="predicted"/>
<dbReference type="Gene3D" id="3.40.50.1000">
    <property type="entry name" value="HAD superfamily/HAD-like"/>
    <property type="match status" value="1"/>
</dbReference>
<comment type="caution">
    <text evidence="3">The sequence shown here is derived from an EMBL/GenBank/DDBJ whole genome shotgun (WGS) entry which is preliminary data.</text>
</comment>
<dbReference type="Gene3D" id="3.90.1070.10">
    <property type="match status" value="1"/>
</dbReference>
<organism evidence="3 4">
    <name type="scientific">Thiohalophilus thiocyanatoxydans</name>
    <dbReference type="NCBI Taxonomy" id="381308"/>
    <lineage>
        <taxon>Bacteria</taxon>
        <taxon>Pseudomonadati</taxon>
        <taxon>Pseudomonadota</taxon>
        <taxon>Gammaproteobacteria</taxon>
        <taxon>Thiohalomonadales</taxon>
        <taxon>Thiohalophilaceae</taxon>
        <taxon>Thiohalophilus</taxon>
    </lineage>
</organism>
<sequence length="288" mass="32666">MTEPILICTDLDRTLIPNGQYPESDSARPLFGSIVTREDVFLAYVSGRDRVLLEEAISEWELPLPDYAIGDVGTSIYTVHDNSWALLESWREEISRDWGGYQREDIGQWLAEIDVLTLQEQSKQNDYKLSYYVPVDVTISALLEEIHQCLDKHPIRYNVIWSIDDAKQIGLLDILPQRANKLQAIHFLMQQYGFDSTRTVFSGDSGNDLEVLCSDIRATLVHNASYEIKQQARKMADENGYADRLYIAQGGFLGMNGNYAAGILEGLAHYIPYTLTWMIDGSPNDTDN</sequence>
<dbReference type="PANTHER" id="PTHR46521:SF4">
    <property type="entry name" value="SUCROSE-PHOSPHATASE 2-RELATED"/>
    <property type="match status" value="1"/>
</dbReference>
<evidence type="ECO:0000313" key="3">
    <source>
        <dbReference type="EMBL" id="TDY02568.1"/>
    </source>
</evidence>
<dbReference type="Pfam" id="PF05116">
    <property type="entry name" value="S6PP"/>
    <property type="match status" value="1"/>
</dbReference>
<accession>A0A4R8IPV2</accession>
<dbReference type="InterPro" id="IPR006379">
    <property type="entry name" value="HAD-SF_hydro_IIB"/>
</dbReference>
<dbReference type="GO" id="GO:0016791">
    <property type="term" value="F:phosphatase activity"/>
    <property type="evidence" value="ECO:0007669"/>
    <property type="project" value="UniProtKB-ARBA"/>
</dbReference>
<dbReference type="RefSeq" id="WP_134081655.1">
    <property type="nucleotide sequence ID" value="NZ_SOQX01000002.1"/>
</dbReference>
<feature type="domain" description="Sucrose phosphatase-like" evidence="2">
    <location>
        <begin position="5"/>
        <end position="270"/>
    </location>
</feature>
<dbReference type="EMBL" id="SOQX01000002">
    <property type="protein sequence ID" value="TDY02568.1"/>
    <property type="molecule type" value="Genomic_DNA"/>
</dbReference>
<dbReference type="Proteomes" id="UP000294914">
    <property type="component" value="Unassembled WGS sequence"/>
</dbReference>